<dbReference type="CDD" id="cd00086">
    <property type="entry name" value="homeodomain"/>
    <property type="match status" value="1"/>
</dbReference>
<evidence type="ECO:0000256" key="6">
    <source>
        <dbReference type="ARBA" id="ARBA00023163"/>
    </source>
</evidence>
<keyword evidence="7 9" id="KW-0539">Nucleus</keyword>
<evidence type="ECO:0000256" key="4">
    <source>
        <dbReference type="ARBA" id="ARBA00023125"/>
    </source>
</evidence>
<feature type="compositionally biased region" description="Polar residues" evidence="11">
    <location>
        <begin position="27"/>
        <end position="36"/>
    </location>
</feature>
<evidence type="ECO:0000256" key="3">
    <source>
        <dbReference type="ARBA" id="ARBA00023015"/>
    </source>
</evidence>
<dbReference type="Proteomes" id="UP001642360">
    <property type="component" value="Unassembled WGS sequence"/>
</dbReference>
<comment type="similarity">
    <text evidence="8">Belongs to the WUS homeobox family.</text>
</comment>
<dbReference type="SMART" id="SM00389">
    <property type="entry name" value="HOX"/>
    <property type="match status" value="1"/>
</dbReference>
<evidence type="ECO:0000313" key="13">
    <source>
        <dbReference type="EMBL" id="CAK9157024.1"/>
    </source>
</evidence>
<dbReference type="GO" id="GO:0099402">
    <property type="term" value="P:plant organ development"/>
    <property type="evidence" value="ECO:0007669"/>
    <property type="project" value="UniProtKB-ARBA"/>
</dbReference>
<keyword evidence="3" id="KW-0805">Transcription regulation</keyword>
<keyword evidence="6" id="KW-0804">Transcription</keyword>
<evidence type="ECO:0000256" key="11">
    <source>
        <dbReference type="SAM" id="MobiDB-lite"/>
    </source>
</evidence>
<dbReference type="GO" id="GO:0005634">
    <property type="term" value="C:nucleus"/>
    <property type="evidence" value="ECO:0007669"/>
    <property type="project" value="UniProtKB-SubCell"/>
</dbReference>
<dbReference type="InterPro" id="IPR044555">
    <property type="entry name" value="WUSCHEL-like"/>
</dbReference>
<proteinExistence type="inferred from homology"/>
<evidence type="ECO:0000259" key="12">
    <source>
        <dbReference type="PROSITE" id="PS50071"/>
    </source>
</evidence>
<name>A0ABC8SIK1_9AQUA</name>
<accession>A0ABC8SIK1</accession>
<feature type="domain" description="Homeobox" evidence="12">
    <location>
        <begin position="32"/>
        <end position="98"/>
    </location>
</feature>
<evidence type="ECO:0000256" key="8">
    <source>
        <dbReference type="ARBA" id="ARBA00024040"/>
    </source>
</evidence>
<evidence type="ECO:0000256" key="1">
    <source>
        <dbReference type="ARBA" id="ARBA00004123"/>
    </source>
</evidence>
<feature type="DNA-binding region" description="Homeobox" evidence="9">
    <location>
        <begin position="34"/>
        <end position="99"/>
    </location>
</feature>
<organism evidence="13 14">
    <name type="scientific">Ilex paraguariensis</name>
    <name type="common">yerba mate</name>
    <dbReference type="NCBI Taxonomy" id="185542"/>
    <lineage>
        <taxon>Eukaryota</taxon>
        <taxon>Viridiplantae</taxon>
        <taxon>Streptophyta</taxon>
        <taxon>Embryophyta</taxon>
        <taxon>Tracheophyta</taxon>
        <taxon>Spermatophyta</taxon>
        <taxon>Magnoliopsida</taxon>
        <taxon>eudicotyledons</taxon>
        <taxon>Gunneridae</taxon>
        <taxon>Pentapetalae</taxon>
        <taxon>asterids</taxon>
        <taxon>campanulids</taxon>
        <taxon>Aquifoliales</taxon>
        <taxon>Aquifoliaceae</taxon>
        <taxon>Ilex</taxon>
    </lineage>
</organism>
<dbReference type="PANTHER" id="PTHR45940:SF2">
    <property type="entry name" value="WUSCHEL-RELATED HOMEOBOX 1"/>
    <property type="match status" value="1"/>
</dbReference>
<evidence type="ECO:0000256" key="10">
    <source>
        <dbReference type="RuleBase" id="RU000682"/>
    </source>
</evidence>
<dbReference type="AlphaFoldDB" id="A0ABC8SIK1"/>
<keyword evidence="4 9" id="KW-0238">DNA-binding</keyword>
<dbReference type="PANTHER" id="PTHR45940">
    <property type="entry name" value="WUSCHEL-RELATED HOMEOBOX 1-RELATED"/>
    <property type="match status" value="1"/>
</dbReference>
<dbReference type="Gene3D" id="1.10.10.60">
    <property type="entry name" value="Homeodomain-like"/>
    <property type="match status" value="1"/>
</dbReference>
<dbReference type="GO" id="GO:0003677">
    <property type="term" value="F:DNA binding"/>
    <property type="evidence" value="ECO:0007669"/>
    <property type="project" value="UniProtKB-UniRule"/>
</dbReference>
<dbReference type="Pfam" id="PF00046">
    <property type="entry name" value="Homeodomain"/>
    <property type="match status" value="1"/>
</dbReference>
<evidence type="ECO:0000256" key="7">
    <source>
        <dbReference type="ARBA" id="ARBA00023242"/>
    </source>
</evidence>
<feature type="compositionally biased region" description="Low complexity" evidence="11">
    <location>
        <begin position="1"/>
        <end position="20"/>
    </location>
</feature>
<protein>
    <recommendedName>
        <fullName evidence="12">Homeobox domain-containing protein</fullName>
    </recommendedName>
</protein>
<feature type="region of interest" description="Disordered" evidence="11">
    <location>
        <begin position="1"/>
        <end position="36"/>
    </location>
</feature>
<evidence type="ECO:0000256" key="5">
    <source>
        <dbReference type="ARBA" id="ARBA00023155"/>
    </source>
</evidence>
<keyword evidence="2" id="KW-0217">Developmental protein</keyword>
<dbReference type="InterPro" id="IPR001356">
    <property type="entry name" value="HD"/>
</dbReference>
<dbReference type="EMBL" id="CAUOFW020002947">
    <property type="protein sequence ID" value="CAK9157024.1"/>
    <property type="molecule type" value="Genomic_DNA"/>
</dbReference>
<keyword evidence="5 9" id="KW-0371">Homeobox</keyword>
<dbReference type="PROSITE" id="PS50071">
    <property type="entry name" value="HOMEOBOX_2"/>
    <property type="match status" value="1"/>
</dbReference>
<evidence type="ECO:0000256" key="9">
    <source>
        <dbReference type="PROSITE-ProRule" id="PRU00108"/>
    </source>
</evidence>
<comment type="subcellular location">
    <subcellularLocation>
        <location evidence="1 9 10">Nucleus</location>
    </subcellularLocation>
</comment>
<gene>
    <name evidence="13" type="ORF">ILEXP_LOCUS25586</name>
</gene>
<evidence type="ECO:0000313" key="14">
    <source>
        <dbReference type="Proteomes" id="UP001642360"/>
    </source>
</evidence>
<evidence type="ECO:0000256" key="2">
    <source>
        <dbReference type="ARBA" id="ARBA00022473"/>
    </source>
</evidence>
<comment type="caution">
    <text evidence="13">The sequence shown here is derived from an EMBL/GenBank/DDBJ whole genome shotgun (WGS) entry which is preliminary data.</text>
</comment>
<dbReference type="SUPFAM" id="SSF46689">
    <property type="entry name" value="Homeodomain-like"/>
    <property type="match status" value="1"/>
</dbReference>
<reference evidence="13 14" key="1">
    <citation type="submission" date="2024-02" db="EMBL/GenBank/DDBJ databases">
        <authorList>
            <person name="Vignale AGUSTIN F."/>
            <person name="Sosa J E."/>
            <person name="Modenutti C."/>
        </authorList>
    </citation>
    <scope>NUCLEOTIDE SEQUENCE [LARGE SCALE GENOMIC DNA]</scope>
</reference>
<sequence length="271" mass="30551">MEAQQQQNHHHLQQNQQPPNEDGGSGKNSYLCRQSSTRWTPTTDQIRILKDLYYNNGVRSPSAEQIQRISARLRQYGKIEGKNVFYWFQNHKARERQKKRFTTDIAIQRGVLNSSWRSEDTIYNKFPNINLGIPSPSSSSSGMLAVGQVGSYGYGSVAMEKSFRDCSISAGGHSFGLVGVDPYPTAYPFLEKRKSDDGTLEEKEQEEQNPEIETLPVFPMHGDNISGFCNMKPESENYYTGWYRSHGAMAGSRASLELSLNSYTGRSPDSP</sequence>
<keyword evidence="14" id="KW-1185">Reference proteome</keyword>
<dbReference type="InterPro" id="IPR009057">
    <property type="entry name" value="Homeodomain-like_sf"/>
</dbReference>